<dbReference type="Proteomes" id="UP000321245">
    <property type="component" value="Unassembled WGS sequence"/>
</dbReference>
<evidence type="ECO:0000256" key="5">
    <source>
        <dbReference type="ARBA" id="ARBA00023180"/>
    </source>
</evidence>
<dbReference type="NCBIfam" id="TIGR04183">
    <property type="entry name" value="Por_Secre_tail"/>
    <property type="match status" value="1"/>
</dbReference>
<evidence type="ECO:0000259" key="8">
    <source>
        <dbReference type="Pfam" id="PF18962"/>
    </source>
</evidence>
<dbReference type="InterPro" id="IPR032675">
    <property type="entry name" value="LRR_dom_sf"/>
</dbReference>
<evidence type="ECO:0000259" key="7">
    <source>
        <dbReference type="Pfam" id="PF01030"/>
    </source>
</evidence>
<dbReference type="InterPro" id="IPR026444">
    <property type="entry name" value="Secre_tail"/>
</dbReference>
<sequence>MKRFYFLNYCLLFLFFGLSKLSAQCPEGQAGLVQLKNQEELDAFLTNYPNCTELNRDLRIGNVQSGSNITDVSGLKNLKKVQRLHIEYNQNLQTLAGLEQLQTAQRVTIQLNNNLTSIEGLSGLTNVEESLSISNNENLQHLKGLEKIKNIGGLILINNPIQNLEGLNQLESLKDGLSILNNPLLSDLSALSKLTKAGGLYIRNNRALPSLSGLEQLSEITLDVLQISNNYNLKNIDALSGLKSVKNIQIEKNAQLSNLLGLNNLNITQLEDLKITYNPLLTYCNSTSICTYISQGGFSEIKENSIGCSSTQEISSFCSTDNNCPEAGDIQLKTQAEVDAFLMQYPNCAILHGNLKIGTLNENSDIHDLSKFQNLSAIVGGLSIYNSQLENLKGFHTLTQIAGDLIIENNSKLTDLSAFYNLFSINSSQLIIRNNDMLEALWGLDNLNPKKISNLIVSSSQNLSMCNVPSICKYVSAFGSQYELSGNATGCNSFDEEMFACRDWGMLPECPEPIEDLTTGKYSVNFNSQEEINHFKIQFPDCTQINDLVRIEGINSNITDLTSFEKITALKGLKISNTNISSLYGFHHLQSATDYLDIGGNKSLVNLNELSQLKKAFFVDITRNDLLENLNGLNQLSFVNKLNIANNLKLKNLNGLDQLTALSDGFDDPQFAQSDLSIGYNAQLINLEGLKLKKVNGSISIMNNESLQNLNGLQSLTQFNGDLRIQENPKLTSIEALGNVTSAIDEEHYSLSFGGLQIASNPLLANLNGLHNIKATGWVSISGNHSLTDLKGLGNITKLSELSIYSNDKIENLNGLSPNLSTLGVLNIFNNPQLVTLDGLNNLAALSRFGYIHLENNPLLNDLTALSNLRKMADDMSYLKLRNNQSLTSLKGLENIDAKTLYSIELTNSPNLSQCNVKSICDFLTNSGENLIFNNATGCNSPQEILTACNLSIDDVKFSDDLIIYPNPVKTQFNIQLKTNEKIRQLKIYNMAGQEVYDNRFHQQNHNISHLSKGLYIVIIKTDTKSYQQKLIKE</sequence>
<evidence type="ECO:0000313" key="9">
    <source>
        <dbReference type="EMBL" id="GEM53108.1"/>
    </source>
</evidence>
<comment type="subcellular location">
    <subcellularLocation>
        <location evidence="1">Secreted</location>
        <location evidence="1">Cell wall</location>
    </subcellularLocation>
</comment>
<dbReference type="GeneID" id="84649092"/>
<comment type="caution">
    <text evidence="9">The sequence shown here is derived from an EMBL/GenBank/DDBJ whole genome shotgun (WGS) entry which is preliminary data.</text>
</comment>
<dbReference type="GO" id="GO:0030313">
    <property type="term" value="C:cell envelope"/>
    <property type="evidence" value="ECO:0007669"/>
    <property type="project" value="UniProtKB-SubCell"/>
</dbReference>
<reference evidence="9 10" key="1">
    <citation type="submission" date="2019-07" db="EMBL/GenBank/DDBJ databases">
        <title>Whole genome shotgun sequence of Empedobacter brevis NBRC 14943.</title>
        <authorList>
            <person name="Hosoyama A."/>
            <person name="Uohara A."/>
            <person name="Ohji S."/>
            <person name="Ichikawa N."/>
        </authorList>
    </citation>
    <scope>NUCLEOTIDE SEQUENCE [LARGE SCALE GENOMIC DNA]</scope>
    <source>
        <strain evidence="9 10">NBRC 14943</strain>
    </source>
</reference>
<dbReference type="Gene3D" id="3.80.20.20">
    <property type="entry name" value="Receptor L-domain"/>
    <property type="match status" value="1"/>
</dbReference>
<feature type="chain" id="PRO_5021833895" description="Secretion system C-terminal sorting domain-containing protein" evidence="6">
    <location>
        <begin position="24"/>
        <end position="1034"/>
    </location>
</feature>
<evidence type="ECO:0000256" key="2">
    <source>
        <dbReference type="ARBA" id="ARBA00022512"/>
    </source>
</evidence>
<dbReference type="Pfam" id="PF18962">
    <property type="entry name" value="Por_Secre_tail"/>
    <property type="match status" value="1"/>
</dbReference>
<dbReference type="PANTHER" id="PTHR31018:SF3">
    <property type="entry name" value="RECEPTOR PROTEIN-TYROSINE KINASE"/>
    <property type="match status" value="1"/>
</dbReference>
<dbReference type="EMBL" id="BJXC01000024">
    <property type="protein sequence ID" value="GEM53108.1"/>
    <property type="molecule type" value="Genomic_DNA"/>
</dbReference>
<dbReference type="OrthoDB" id="5381604at2"/>
<keyword evidence="5" id="KW-0325">Glycoprotein</keyword>
<evidence type="ECO:0008006" key="11">
    <source>
        <dbReference type="Google" id="ProtNLM"/>
    </source>
</evidence>
<evidence type="ECO:0000256" key="3">
    <source>
        <dbReference type="ARBA" id="ARBA00022525"/>
    </source>
</evidence>
<evidence type="ECO:0000256" key="6">
    <source>
        <dbReference type="SAM" id="SignalP"/>
    </source>
</evidence>
<feature type="domain" description="Receptor L-domain" evidence="7">
    <location>
        <begin position="347"/>
        <end position="438"/>
    </location>
</feature>
<keyword evidence="3" id="KW-0964">Secreted</keyword>
<organism evidence="9 10">
    <name type="scientific">Empedobacter brevis NBRC 14943 = ATCC 43319</name>
    <dbReference type="NCBI Taxonomy" id="1218108"/>
    <lineage>
        <taxon>Bacteria</taxon>
        <taxon>Pseudomonadati</taxon>
        <taxon>Bacteroidota</taxon>
        <taxon>Flavobacteriia</taxon>
        <taxon>Flavobacteriales</taxon>
        <taxon>Weeksellaceae</taxon>
        <taxon>Empedobacter</taxon>
    </lineage>
</organism>
<dbReference type="InterPro" id="IPR000494">
    <property type="entry name" value="Rcpt_L-dom"/>
</dbReference>
<keyword evidence="2" id="KW-0134">Cell wall</keyword>
<dbReference type="STRING" id="1218108.GCA_000382425_00846"/>
<evidence type="ECO:0000256" key="4">
    <source>
        <dbReference type="ARBA" id="ARBA00022729"/>
    </source>
</evidence>
<keyword evidence="10" id="KW-1185">Reference proteome</keyword>
<proteinExistence type="predicted"/>
<evidence type="ECO:0000256" key="1">
    <source>
        <dbReference type="ARBA" id="ARBA00004191"/>
    </source>
</evidence>
<name>A0A511NKZ2_9FLAO</name>
<dbReference type="RefSeq" id="WP_019974353.1">
    <property type="nucleotide sequence ID" value="NZ_BJXC01000024.1"/>
</dbReference>
<dbReference type="AlphaFoldDB" id="A0A511NKZ2"/>
<feature type="domain" description="Secretion system C-terminal sorting" evidence="8">
    <location>
        <begin position="964"/>
        <end position="1032"/>
    </location>
</feature>
<keyword evidence="4 6" id="KW-0732">Signal</keyword>
<dbReference type="Pfam" id="PF01030">
    <property type="entry name" value="Recep_L_domain"/>
    <property type="match status" value="1"/>
</dbReference>
<dbReference type="InterPro" id="IPR051648">
    <property type="entry name" value="CWI-Assembly_Regulator"/>
</dbReference>
<feature type="signal peptide" evidence="6">
    <location>
        <begin position="1"/>
        <end position="23"/>
    </location>
</feature>
<dbReference type="InterPro" id="IPR036941">
    <property type="entry name" value="Rcpt_L-dom_sf"/>
</dbReference>
<gene>
    <name evidence="9" type="ORF">EB1_28980</name>
</gene>
<dbReference type="PANTHER" id="PTHR31018">
    <property type="entry name" value="SPORULATION-SPECIFIC PROTEIN-RELATED"/>
    <property type="match status" value="1"/>
</dbReference>
<accession>A0A511NKZ2</accession>
<evidence type="ECO:0000313" key="10">
    <source>
        <dbReference type="Proteomes" id="UP000321245"/>
    </source>
</evidence>
<protein>
    <recommendedName>
        <fullName evidence="11">Secretion system C-terminal sorting domain-containing protein</fullName>
    </recommendedName>
</protein>
<dbReference type="SUPFAM" id="SSF52058">
    <property type="entry name" value="L domain-like"/>
    <property type="match status" value="5"/>
</dbReference>
<dbReference type="Gene3D" id="3.80.10.10">
    <property type="entry name" value="Ribonuclease Inhibitor"/>
    <property type="match status" value="3"/>
</dbReference>